<sequence length="421" mass="45608">MRPGGAKTTALRVAGLSLAWAISALALQAETLPLSVAITRAATADPSLSAQGQRLLGAEGSLLQAGVKPNPRLDLQVENLLGSQPYGGIDRTETTLTYQQILERGDKRQARIGVARAERDLIVANGRIRSLDLMTEVQGLWIEAVVCEAEVGLAQDRLTLARQAQTEVTRRVKAARDPLFAGSLADSDVAQAQIAVDQARQKADAIKAQLAAYWNGPVDFDLDTAWLEDMSAAGATPTLMETPEIERLRVQQRIATAQVALETSKRAQDPTVEAGVRHFKADGAVAFVVGGSIPLGRYDTNQGAVVRSQAEAEAAATDIEMSERIRLREIAAISPRLVSYAEEVRRIDAEVIPQAQRAVTQVREGFARGGFSYRDVIGAQDALIGIKTRRLFVLKTFQLERARREHLAGQWVPLIPVQDAN</sequence>
<dbReference type="InterPro" id="IPR010131">
    <property type="entry name" value="MdtP/NodT-like"/>
</dbReference>
<dbReference type="GO" id="GO:0015562">
    <property type="term" value="F:efflux transmembrane transporter activity"/>
    <property type="evidence" value="ECO:0007669"/>
    <property type="project" value="InterPro"/>
</dbReference>
<protein>
    <recommendedName>
        <fullName evidence="3">Transporter</fullName>
    </recommendedName>
</protein>
<organism evidence="1 2">
    <name type="scientific">Asticcacaulis benevestitus DSM 16100 = ATCC BAA-896</name>
    <dbReference type="NCBI Taxonomy" id="1121022"/>
    <lineage>
        <taxon>Bacteria</taxon>
        <taxon>Pseudomonadati</taxon>
        <taxon>Pseudomonadota</taxon>
        <taxon>Alphaproteobacteria</taxon>
        <taxon>Caulobacterales</taxon>
        <taxon>Caulobacteraceae</taxon>
        <taxon>Asticcacaulis</taxon>
    </lineage>
</organism>
<gene>
    <name evidence="1" type="ORF">ABENE_21195</name>
</gene>
<dbReference type="Proteomes" id="UP000017837">
    <property type="component" value="Unassembled WGS sequence"/>
</dbReference>
<evidence type="ECO:0000313" key="1">
    <source>
        <dbReference type="EMBL" id="ESQ82098.1"/>
    </source>
</evidence>
<keyword evidence="2" id="KW-1185">Reference proteome</keyword>
<evidence type="ECO:0000313" key="2">
    <source>
        <dbReference type="Proteomes" id="UP000017837"/>
    </source>
</evidence>
<comment type="caution">
    <text evidence="1">The sequence shown here is derived from an EMBL/GenBank/DDBJ whole genome shotgun (WGS) entry which is preliminary data.</text>
</comment>
<proteinExistence type="predicted"/>
<dbReference type="SUPFAM" id="SSF56954">
    <property type="entry name" value="Outer membrane efflux proteins (OEP)"/>
    <property type="match status" value="1"/>
</dbReference>
<dbReference type="PANTHER" id="PTHR30203:SF24">
    <property type="entry name" value="BLR4935 PROTEIN"/>
    <property type="match status" value="1"/>
</dbReference>
<dbReference type="STRING" id="1121022.GCA_000376105_03559"/>
<reference evidence="1 2" key="1">
    <citation type="journal article" date="2014" name="Nature">
        <title>Sequential evolution of bacterial morphology by co-option of a developmental regulator.</title>
        <authorList>
            <person name="Jiang C."/>
            <person name="Brown P.J."/>
            <person name="Ducret A."/>
            <person name="Brun Y.V."/>
        </authorList>
    </citation>
    <scope>NUCLEOTIDE SEQUENCE [LARGE SCALE GENOMIC DNA]</scope>
    <source>
        <strain evidence="1 2">DSM 16100</strain>
    </source>
</reference>
<dbReference type="eggNOG" id="COG1538">
    <property type="taxonomic scope" value="Bacteria"/>
</dbReference>
<name>V4QSF8_9CAUL</name>
<dbReference type="EMBL" id="AWGB01000080">
    <property type="protein sequence ID" value="ESQ82098.1"/>
    <property type="molecule type" value="Genomic_DNA"/>
</dbReference>
<evidence type="ECO:0008006" key="3">
    <source>
        <dbReference type="Google" id="ProtNLM"/>
    </source>
</evidence>
<dbReference type="Gene3D" id="1.20.1600.10">
    <property type="entry name" value="Outer membrane efflux proteins (OEP)"/>
    <property type="match status" value="1"/>
</dbReference>
<dbReference type="AlphaFoldDB" id="V4QSF8"/>
<dbReference type="PANTHER" id="PTHR30203">
    <property type="entry name" value="OUTER MEMBRANE CATION EFFLUX PROTEIN"/>
    <property type="match status" value="1"/>
</dbReference>
<accession>V4QSF8</accession>
<dbReference type="PATRIC" id="fig|1121022.4.peg.4343"/>